<sequence>MNYEKEIAKAKKELNEKVVTILVNNALFVKRAELLADDDPVRNELINHITESSFIISGALKCTVEQALNLIFAYRHYNVKSIPGCEDIH</sequence>
<evidence type="ECO:0000313" key="2">
    <source>
        <dbReference type="Proteomes" id="UP000225515"/>
    </source>
</evidence>
<evidence type="ECO:0000313" key="1">
    <source>
        <dbReference type="EMBL" id="APU93263.1"/>
    </source>
</evidence>
<reference evidence="1 2" key="1">
    <citation type="submission" date="2016-04" db="EMBL/GenBank/DDBJ databases">
        <title>An efficient strategy for bacteriophage contamination control in bacterial fermentation.</title>
        <authorList>
            <person name="Xing S."/>
            <person name="Sun Q."/>
            <person name="An X."/>
            <person name="Mi Z."/>
            <person name="Tong Y."/>
        </authorList>
    </citation>
    <scope>NUCLEOTIDE SEQUENCE [LARGE SCALE GENOMIC DNA]</scope>
</reference>
<dbReference type="Proteomes" id="UP000225515">
    <property type="component" value="Segment"/>
</dbReference>
<protein>
    <submittedName>
        <fullName evidence="1">Uncharacterized protein</fullName>
    </submittedName>
</protein>
<dbReference type="GeneID" id="54979368"/>
<dbReference type="RefSeq" id="YP_009789228.1">
    <property type="nucleotide sequence ID" value="NC_047810.1"/>
</dbReference>
<name>A0A1P8DUS3_9CAUD</name>
<organism evidence="1 2">
    <name type="scientific">Escherichia phage vB_EcoS-IME253</name>
    <dbReference type="NCBI Taxonomy" id="1933412"/>
    <lineage>
        <taxon>Viruses</taxon>
        <taxon>Duplodnaviria</taxon>
        <taxon>Heunggongvirae</taxon>
        <taxon>Uroviricota</taxon>
        <taxon>Caudoviricetes</taxon>
        <taxon>Drexlerviridae</taxon>
        <taxon>Braunvirinae</taxon>
        <taxon>Rtpvirus</taxon>
        <taxon>Rtpvirus IME253</taxon>
    </lineage>
</organism>
<keyword evidence="2" id="KW-1185">Reference proteome</keyword>
<proteinExistence type="predicted"/>
<dbReference type="EMBL" id="KX130960">
    <property type="protein sequence ID" value="APU93263.1"/>
    <property type="molecule type" value="Genomic_DNA"/>
</dbReference>
<dbReference type="KEGG" id="vg:54979368"/>
<accession>A0A1P8DUS3</accession>